<sequence>MFRDCWDYICYKIQDTILKNGQKQNRKKQENINRTTHRKAGFLLQKTAVVIAGILWLIAAARVFWNMPQTGVQENVLSAFGSASYKEVCADISAYGKYGSMELTDTAKEIILEKAAEKIGINRYTIEQTSRDNVETMQLSQNGENGSVLCRFITIHQENVEYEQYLYIGVTLKNTVDASFTYEKLIRQIMEEMQIDTEVNVNLKGQIHGALTDTQKEQFAQDMLDMMNAKLSVGRHMEDVYTVYAYNKGIKNYIMIGKDKVNVNICIGYDEEKNETTVYLATPMNMQDY</sequence>
<evidence type="ECO:0000313" key="2">
    <source>
        <dbReference type="EMBL" id="MEQ2555716.1"/>
    </source>
</evidence>
<keyword evidence="1" id="KW-0812">Transmembrane</keyword>
<dbReference type="EMBL" id="JBBMFS010000011">
    <property type="protein sequence ID" value="MEQ2555716.1"/>
    <property type="molecule type" value="Genomic_DNA"/>
</dbReference>
<dbReference type="InterPro" id="IPR014794">
    <property type="entry name" value="DUF1779"/>
</dbReference>
<dbReference type="Proteomes" id="UP001546774">
    <property type="component" value="Unassembled WGS sequence"/>
</dbReference>
<name>A0ABV1H8W5_9FIRM</name>
<dbReference type="SUPFAM" id="SSF143842">
    <property type="entry name" value="YwmB-like"/>
    <property type="match status" value="1"/>
</dbReference>
<dbReference type="Gene3D" id="3.30.360.40">
    <property type="entry name" value="YwmB-like"/>
    <property type="match status" value="1"/>
</dbReference>
<gene>
    <name evidence="2" type="ORF">WMO37_11995</name>
</gene>
<organism evidence="2 3">
    <name type="scientific">Lachnospira intestinalis</name>
    <dbReference type="NCBI Taxonomy" id="3133158"/>
    <lineage>
        <taxon>Bacteria</taxon>
        <taxon>Bacillati</taxon>
        <taxon>Bacillota</taxon>
        <taxon>Clostridia</taxon>
        <taxon>Lachnospirales</taxon>
        <taxon>Lachnospiraceae</taxon>
        <taxon>Lachnospira</taxon>
    </lineage>
</organism>
<evidence type="ECO:0000256" key="1">
    <source>
        <dbReference type="SAM" id="Phobius"/>
    </source>
</evidence>
<feature type="transmembrane region" description="Helical" evidence="1">
    <location>
        <begin position="43"/>
        <end position="65"/>
    </location>
</feature>
<dbReference type="InterPro" id="IPR036209">
    <property type="entry name" value="YwmB-like_sf"/>
</dbReference>
<protein>
    <submittedName>
        <fullName evidence="2">YwmB family TATA-box binding protein</fullName>
    </submittedName>
</protein>
<accession>A0ABV1H8W5</accession>
<proteinExistence type="predicted"/>
<comment type="caution">
    <text evidence="2">The sequence shown here is derived from an EMBL/GenBank/DDBJ whole genome shotgun (WGS) entry which is preliminary data.</text>
</comment>
<reference evidence="2" key="1">
    <citation type="submission" date="2024-03" db="EMBL/GenBank/DDBJ databases">
        <title>Human intestinal bacterial collection.</title>
        <authorList>
            <person name="Pauvert C."/>
            <person name="Hitch T.C.A."/>
            <person name="Clavel T."/>
        </authorList>
    </citation>
    <scope>NUCLEOTIDE SEQUENCE [LARGE SCALE GENOMIC DNA]</scope>
    <source>
        <strain evidence="2">CLA-AA-H89B</strain>
    </source>
</reference>
<evidence type="ECO:0000313" key="3">
    <source>
        <dbReference type="Proteomes" id="UP001546774"/>
    </source>
</evidence>
<keyword evidence="3" id="KW-1185">Reference proteome</keyword>
<keyword evidence="1" id="KW-0472">Membrane</keyword>
<dbReference type="Pfam" id="PF08680">
    <property type="entry name" value="DUF1779"/>
    <property type="match status" value="1"/>
</dbReference>
<keyword evidence="1" id="KW-1133">Transmembrane helix</keyword>